<reference evidence="6" key="1">
    <citation type="submission" date="2022-03" db="EMBL/GenBank/DDBJ databases">
        <authorList>
            <person name="Martin C."/>
        </authorList>
    </citation>
    <scope>NUCLEOTIDE SEQUENCE</scope>
</reference>
<dbReference type="SUPFAM" id="SSF82895">
    <property type="entry name" value="TSP-1 type 1 repeat"/>
    <property type="match status" value="2"/>
</dbReference>
<dbReference type="Proteomes" id="UP000749559">
    <property type="component" value="Unassembled WGS sequence"/>
</dbReference>
<dbReference type="PROSITE" id="PS50240">
    <property type="entry name" value="TRYPSIN_DOM"/>
    <property type="match status" value="1"/>
</dbReference>
<dbReference type="PROSITE" id="PS00135">
    <property type="entry name" value="TRYPSIN_SER"/>
    <property type="match status" value="1"/>
</dbReference>
<keyword evidence="1" id="KW-1015">Disulfide bond</keyword>
<dbReference type="Pfam" id="PF00089">
    <property type="entry name" value="Trypsin"/>
    <property type="match status" value="2"/>
</dbReference>
<evidence type="ECO:0000256" key="3">
    <source>
        <dbReference type="RuleBase" id="RU363034"/>
    </source>
</evidence>
<dbReference type="SUPFAM" id="SSF50494">
    <property type="entry name" value="Trypsin-like serine proteases"/>
    <property type="match status" value="2"/>
</dbReference>
<feature type="chain" id="PRO_5035876214" description="Peptidase S1 domain-containing protein" evidence="4">
    <location>
        <begin position="25"/>
        <end position="901"/>
    </location>
</feature>
<dbReference type="SMART" id="SM00209">
    <property type="entry name" value="TSP1"/>
    <property type="match status" value="4"/>
</dbReference>
<dbReference type="PRINTS" id="PR00722">
    <property type="entry name" value="CHYMOTRYPSIN"/>
</dbReference>
<dbReference type="Pfam" id="PF00090">
    <property type="entry name" value="TSP_1"/>
    <property type="match status" value="2"/>
</dbReference>
<feature type="signal peptide" evidence="4">
    <location>
        <begin position="1"/>
        <end position="24"/>
    </location>
</feature>
<dbReference type="InterPro" id="IPR001254">
    <property type="entry name" value="Trypsin_dom"/>
</dbReference>
<keyword evidence="3" id="KW-0720">Serine protease</keyword>
<proteinExistence type="inferred from homology"/>
<dbReference type="SMART" id="SM00020">
    <property type="entry name" value="Tryp_SPc"/>
    <property type="match status" value="1"/>
</dbReference>
<evidence type="ECO:0000256" key="1">
    <source>
        <dbReference type="ARBA" id="ARBA00023157"/>
    </source>
</evidence>
<evidence type="ECO:0000313" key="6">
    <source>
        <dbReference type="EMBL" id="CAH1783311.1"/>
    </source>
</evidence>
<dbReference type="OrthoDB" id="6228714at2759"/>
<comment type="caution">
    <text evidence="6">The sequence shown here is derived from an EMBL/GenBank/DDBJ whole genome shotgun (WGS) entry which is preliminary data.</text>
</comment>
<dbReference type="InterPro" id="IPR043504">
    <property type="entry name" value="Peptidase_S1_PA_chymotrypsin"/>
</dbReference>
<organism evidence="6 7">
    <name type="scientific">Owenia fusiformis</name>
    <name type="common">Polychaete worm</name>
    <dbReference type="NCBI Taxonomy" id="6347"/>
    <lineage>
        <taxon>Eukaryota</taxon>
        <taxon>Metazoa</taxon>
        <taxon>Spiralia</taxon>
        <taxon>Lophotrochozoa</taxon>
        <taxon>Annelida</taxon>
        <taxon>Polychaeta</taxon>
        <taxon>Sedentaria</taxon>
        <taxon>Canalipalpata</taxon>
        <taxon>Sabellida</taxon>
        <taxon>Oweniida</taxon>
        <taxon>Oweniidae</taxon>
        <taxon>Owenia</taxon>
    </lineage>
</organism>
<keyword evidence="3" id="KW-0378">Hydrolase</keyword>
<keyword evidence="4" id="KW-0732">Signal</keyword>
<keyword evidence="3" id="KW-0645">Protease</keyword>
<gene>
    <name evidence="6" type="ORF">OFUS_LOCUS9658</name>
</gene>
<dbReference type="InterPro" id="IPR018114">
    <property type="entry name" value="TRYPSIN_HIS"/>
</dbReference>
<dbReference type="GO" id="GO:0004252">
    <property type="term" value="F:serine-type endopeptidase activity"/>
    <property type="evidence" value="ECO:0007669"/>
    <property type="project" value="InterPro"/>
</dbReference>
<evidence type="ECO:0000256" key="2">
    <source>
        <dbReference type="ARBA" id="ARBA00024195"/>
    </source>
</evidence>
<dbReference type="Gene3D" id="2.40.10.10">
    <property type="entry name" value="Trypsin-like serine proteases"/>
    <property type="match status" value="2"/>
</dbReference>
<dbReference type="Gene3D" id="2.20.100.10">
    <property type="entry name" value="Thrombospondin type-1 (TSP1) repeat"/>
    <property type="match status" value="1"/>
</dbReference>
<dbReference type="InterPro" id="IPR051487">
    <property type="entry name" value="Ser/Thr_Proteases_Immune/Dev"/>
</dbReference>
<evidence type="ECO:0000313" key="7">
    <source>
        <dbReference type="Proteomes" id="UP000749559"/>
    </source>
</evidence>
<feature type="domain" description="Peptidase S1" evidence="5">
    <location>
        <begin position="369"/>
        <end position="635"/>
    </location>
</feature>
<keyword evidence="7" id="KW-1185">Reference proteome</keyword>
<sequence>MIATKHLMQWLLIALGLCITLTQGAKCKKSGVNPKTCKTINDCTNGYKCTKSKCCRMSKLCPAGDPMQGSQKGEFPTCVNDSDCKEGYQCNINEGKQYSVCCEKIEGSCEIPENGKVIAVGKTIKIGKCKKCDCTADGLECKSIRSKKCPCEYEGKEYKSGDLYTNATHTCSVLCSAKKTKLAKCKGVCTIETDDGEEILPIGKTWESPDKCRTCKCKTQGVDCKLKNTGELQNKTHICTVMCAQKTMECEEKVDGPHWTQWGPWSMCDELECGRKVRIRKCKGQNGDNLNSSHCKGEEREVAWCPLPDDVPWPQWTVWGHWSKCHAYECGPMRRARMCIEKTGEVLETSKCEGEEEEQQWCPPCLGRSAGGFRVLRSERHLFSGVVSLSKKEAQDTEPKHFCGGNIVTNSWILTAAHCICKIKGCCSPDNKVSCDIQRIVRVTAGRLKLTRHDKVEQIKNISKAYVIHNYIPDIDGANMRNDIALIRLADHLEFGDGFVEPGTLPTGMCANDQENVTICETVWDKAVNQECKMAGWGATPKTEPDPSPDMRQLEMTVRTYIPQEGVTKIKGVGGTPCPGDSGSPLMCGGDAEKPGPTIGLMSYVEMMGCYTGNPSATVATSVPDYLDWVTEHVVDRTEWGEWSCCSSQCGRNCSKPCLKGKMQRIRGCVGPVFGGQEPRKECFQKETKECHTQYQCQGSQWGTWGGFSPCTMLCGKQVKIRGRQCLRPDGTIDPDLNNCEPDEDTGVSNIENQNCMPEITQKVDPPCEHPKANGGNEPKQWLAAFYHNGVLKCAGTLLSKRWVVVAASCLIATADDCPTEVGWDVRFGKQSIGKNDEIETRKISRIIFHPDFRALDAAKKIFANNKAMVQLETAVGLKAACVKPMSKNLKSPCSAPQFQN</sequence>
<dbReference type="InterPro" id="IPR001314">
    <property type="entry name" value="Peptidase_S1A"/>
</dbReference>
<dbReference type="SMART" id="SM00289">
    <property type="entry name" value="WR1"/>
    <property type="match status" value="2"/>
</dbReference>
<dbReference type="InterPro" id="IPR000884">
    <property type="entry name" value="TSP1_rpt"/>
</dbReference>
<dbReference type="InterPro" id="IPR036383">
    <property type="entry name" value="TSP1_rpt_sf"/>
</dbReference>
<dbReference type="InterPro" id="IPR033116">
    <property type="entry name" value="TRYPSIN_SER"/>
</dbReference>
<dbReference type="InterPro" id="IPR006150">
    <property type="entry name" value="Cys_repeat_1"/>
</dbReference>
<evidence type="ECO:0000256" key="4">
    <source>
        <dbReference type="SAM" id="SignalP"/>
    </source>
</evidence>
<name>A0A8S4NN55_OWEFU</name>
<dbReference type="PROSITE" id="PS00134">
    <property type="entry name" value="TRYPSIN_HIS"/>
    <property type="match status" value="1"/>
</dbReference>
<dbReference type="AlphaFoldDB" id="A0A8S4NN55"/>
<comment type="similarity">
    <text evidence="2">Belongs to the peptidase S1 family. CLIP subfamily.</text>
</comment>
<dbReference type="PANTHER" id="PTHR24256">
    <property type="entry name" value="TRYPTASE-RELATED"/>
    <property type="match status" value="1"/>
</dbReference>
<dbReference type="GO" id="GO:0006508">
    <property type="term" value="P:proteolysis"/>
    <property type="evidence" value="ECO:0007669"/>
    <property type="project" value="UniProtKB-KW"/>
</dbReference>
<protein>
    <recommendedName>
        <fullName evidence="5">Peptidase S1 domain-containing protein</fullName>
    </recommendedName>
</protein>
<dbReference type="EMBL" id="CAIIXF020000005">
    <property type="protein sequence ID" value="CAH1783311.1"/>
    <property type="molecule type" value="Genomic_DNA"/>
</dbReference>
<dbReference type="InterPro" id="IPR009003">
    <property type="entry name" value="Peptidase_S1_PA"/>
</dbReference>
<evidence type="ECO:0000259" key="5">
    <source>
        <dbReference type="PROSITE" id="PS50240"/>
    </source>
</evidence>
<dbReference type="PROSITE" id="PS50092">
    <property type="entry name" value="TSP1"/>
    <property type="match status" value="4"/>
</dbReference>
<accession>A0A8S4NN55</accession>